<protein>
    <submittedName>
        <fullName evidence="3">ATP-binding protein</fullName>
    </submittedName>
</protein>
<gene>
    <name evidence="3" type="ORF">F8154_14395</name>
    <name evidence="2" type="ORF">F8154_14480</name>
</gene>
<dbReference type="AlphaFoldDB" id="A0A6I0EVK4"/>
<dbReference type="EMBL" id="WBZC01000077">
    <property type="protein sequence ID" value="KAB3529896.1"/>
    <property type="molecule type" value="Genomic_DNA"/>
</dbReference>
<dbReference type="EMBL" id="WBZC01000079">
    <property type="protein sequence ID" value="KAB3529792.1"/>
    <property type="molecule type" value="Genomic_DNA"/>
</dbReference>
<feature type="domain" description="IstB-like ATP-binding" evidence="1">
    <location>
        <begin position="1"/>
        <end position="43"/>
    </location>
</feature>
<accession>A0A6I0EVK4</accession>
<dbReference type="GO" id="GO:0005524">
    <property type="term" value="F:ATP binding"/>
    <property type="evidence" value="ECO:0007669"/>
    <property type="project" value="UniProtKB-KW"/>
</dbReference>
<dbReference type="Pfam" id="PF01695">
    <property type="entry name" value="IstB_IS21"/>
    <property type="match status" value="1"/>
</dbReference>
<feature type="non-terminal residue" evidence="3">
    <location>
        <position position="1"/>
    </location>
</feature>
<keyword evidence="4" id="KW-1185">Reference proteome</keyword>
<evidence type="ECO:0000259" key="1">
    <source>
        <dbReference type="Pfam" id="PF01695"/>
    </source>
</evidence>
<sequence length="48" mass="5784">NIEFTRWATVLYDEQMRSALLDRLIHHCYLLIFNGDSDRMKNSLIRLT</sequence>
<evidence type="ECO:0000313" key="3">
    <source>
        <dbReference type="EMBL" id="KAB3529896.1"/>
    </source>
</evidence>
<dbReference type="InterPro" id="IPR002611">
    <property type="entry name" value="IstB_ATP-bd"/>
</dbReference>
<reference evidence="3 4" key="1">
    <citation type="submission" date="2019-10" db="EMBL/GenBank/DDBJ databases">
        <title>Alkaliphilus serpentinus sp. nov. and Alkaliphilus pronyensis sp. nov., two novel anaerobic alkaliphilic species isolated from the serpentinized-hosted hydrothermal field of the Prony Bay (New Caledonia).</title>
        <authorList>
            <person name="Postec A."/>
        </authorList>
    </citation>
    <scope>NUCLEOTIDE SEQUENCE [LARGE SCALE GENOMIC DNA]</scope>
    <source>
        <strain evidence="3 4">LacV</strain>
    </source>
</reference>
<keyword evidence="3" id="KW-0547">Nucleotide-binding</keyword>
<proteinExistence type="predicted"/>
<comment type="caution">
    <text evidence="3">The sequence shown here is derived from an EMBL/GenBank/DDBJ whole genome shotgun (WGS) entry which is preliminary data.</text>
</comment>
<dbReference type="Proteomes" id="UP000432715">
    <property type="component" value="Unassembled WGS sequence"/>
</dbReference>
<evidence type="ECO:0000313" key="4">
    <source>
        <dbReference type="Proteomes" id="UP000432715"/>
    </source>
</evidence>
<keyword evidence="3" id="KW-0067">ATP-binding</keyword>
<name>A0A6I0EVK4_9FIRM</name>
<evidence type="ECO:0000313" key="2">
    <source>
        <dbReference type="EMBL" id="KAB3529792.1"/>
    </source>
</evidence>
<organism evidence="3 4">
    <name type="scientific">Alkaliphilus pronyensis</name>
    <dbReference type="NCBI Taxonomy" id="1482732"/>
    <lineage>
        <taxon>Bacteria</taxon>
        <taxon>Bacillati</taxon>
        <taxon>Bacillota</taxon>
        <taxon>Clostridia</taxon>
        <taxon>Peptostreptococcales</taxon>
        <taxon>Natronincolaceae</taxon>
        <taxon>Alkaliphilus</taxon>
    </lineage>
</organism>